<dbReference type="PANTHER" id="PTHR11786:SF0">
    <property type="entry name" value="ARYLAMINE N-ACETYLTRANSFERASE 4-RELATED"/>
    <property type="match status" value="1"/>
</dbReference>
<dbReference type="SUPFAM" id="SSF54001">
    <property type="entry name" value="Cysteine proteinases"/>
    <property type="match status" value="1"/>
</dbReference>
<sequence length="285" mass="30991">MTTSELVAAYLAFLGYDERPGVSVEELGELHRRHLAAVPYENLEILLGRPPSVDPLDSLARVSQVGRAGYCFHQNGALETALVELGYAVTRRAGHVYSGPDDRWSGELNHLVLVVSGLPTTDNPTGEWWPDVGLGDAIAEPLPLVAGEYEQGGFSYALTEVREDGWSFVADEHGSFAGVETSPGPSAVDVEQCHERLSTPPDGRFARVLVVQRRRASEIDVVRGCLAHTITPDGQSETELTTYDDWRSAVADGCGLSLTGIADEELRGLFDRQLTGHRAFMESRS</sequence>
<dbReference type="PANTHER" id="PTHR11786">
    <property type="entry name" value="N-HYDROXYARYLAMINE O-ACETYLTRANSFERASE"/>
    <property type="match status" value="1"/>
</dbReference>
<comment type="caution">
    <text evidence="2">The sequence shown here is derived from an EMBL/GenBank/DDBJ whole genome shotgun (WGS) entry which is preliminary data.</text>
</comment>
<dbReference type="Proteomes" id="UP000640489">
    <property type="component" value="Unassembled WGS sequence"/>
</dbReference>
<dbReference type="RefSeq" id="WP_194706959.1">
    <property type="nucleotide sequence ID" value="NZ_JADKPN010000006.1"/>
</dbReference>
<dbReference type="InterPro" id="IPR038765">
    <property type="entry name" value="Papain-like_cys_pep_sf"/>
</dbReference>
<comment type="similarity">
    <text evidence="1">Belongs to the arylamine N-acetyltransferase family.</text>
</comment>
<organism evidence="2 3">
    <name type="scientific">Nocardioides islandensis</name>
    <dbReference type="NCBI Taxonomy" id="433663"/>
    <lineage>
        <taxon>Bacteria</taxon>
        <taxon>Bacillati</taxon>
        <taxon>Actinomycetota</taxon>
        <taxon>Actinomycetes</taxon>
        <taxon>Propionibacteriales</taxon>
        <taxon>Nocardioidaceae</taxon>
        <taxon>Nocardioides</taxon>
    </lineage>
</organism>
<keyword evidence="3" id="KW-1185">Reference proteome</keyword>
<dbReference type="Pfam" id="PF00797">
    <property type="entry name" value="Acetyltransf_2"/>
    <property type="match status" value="1"/>
</dbReference>
<evidence type="ECO:0000313" key="3">
    <source>
        <dbReference type="Proteomes" id="UP000640489"/>
    </source>
</evidence>
<gene>
    <name evidence="2" type="ORF">ISU07_11570</name>
</gene>
<dbReference type="Gene3D" id="2.40.128.150">
    <property type="entry name" value="Cysteine proteinases"/>
    <property type="match status" value="1"/>
</dbReference>
<dbReference type="Gene3D" id="3.30.2140.10">
    <property type="entry name" value="Arylamine N-acetyltransferase"/>
    <property type="match status" value="1"/>
</dbReference>
<dbReference type="EMBL" id="JADKPN010000006">
    <property type="protein sequence ID" value="MBF4763765.1"/>
    <property type="molecule type" value="Genomic_DNA"/>
</dbReference>
<evidence type="ECO:0000313" key="2">
    <source>
        <dbReference type="EMBL" id="MBF4763765.1"/>
    </source>
</evidence>
<dbReference type="InterPro" id="IPR001447">
    <property type="entry name" value="Arylamine_N-AcTrfase"/>
</dbReference>
<name>A0A930VH02_9ACTN</name>
<proteinExistence type="inferred from homology"/>
<evidence type="ECO:0000256" key="1">
    <source>
        <dbReference type="ARBA" id="ARBA00006547"/>
    </source>
</evidence>
<reference evidence="2" key="1">
    <citation type="submission" date="2020-11" db="EMBL/GenBank/DDBJ databases">
        <title>Nocardioides sp. nov., isolated from Soil of Cynanchum wilfordii Hemsley rhizosphere.</title>
        <authorList>
            <person name="Lee J.-S."/>
            <person name="Suh M.K."/>
            <person name="Kim J.-S."/>
        </authorList>
    </citation>
    <scope>NUCLEOTIDE SEQUENCE</scope>
    <source>
        <strain evidence="2">KCTC 19275</strain>
    </source>
</reference>
<protein>
    <submittedName>
        <fullName evidence="2">Arylamine N-acetyltransferase</fullName>
    </submittedName>
</protein>
<dbReference type="AlphaFoldDB" id="A0A930VH02"/>
<dbReference type="GO" id="GO:0016407">
    <property type="term" value="F:acetyltransferase activity"/>
    <property type="evidence" value="ECO:0007669"/>
    <property type="project" value="InterPro"/>
</dbReference>
<accession>A0A930VH02</accession>